<organism evidence="1 2">
    <name type="scientific">Araneus ventricosus</name>
    <name type="common">Orbweaver spider</name>
    <name type="synonym">Epeira ventricosa</name>
    <dbReference type="NCBI Taxonomy" id="182803"/>
    <lineage>
        <taxon>Eukaryota</taxon>
        <taxon>Metazoa</taxon>
        <taxon>Ecdysozoa</taxon>
        <taxon>Arthropoda</taxon>
        <taxon>Chelicerata</taxon>
        <taxon>Arachnida</taxon>
        <taxon>Araneae</taxon>
        <taxon>Araneomorphae</taxon>
        <taxon>Entelegynae</taxon>
        <taxon>Araneoidea</taxon>
        <taxon>Araneidae</taxon>
        <taxon>Araneus</taxon>
    </lineage>
</organism>
<accession>A0A4Y2WB34</accession>
<sequence>MKKNTNQPGSYSSFSLLYSLIDIAEQLNLNMPSELFQVEFFPYRFGFHKNVSIGGQILRITIGIRQRFSTGLVIDAVLMDIAKVFDRVWIVGLINKCSN</sequence>
<dbReference type="OrthoDB" id="8062534at2759"/>
<keyword evidence="2" id="KW-1185">Reference proteome</keyword>
<proteinExistence type="predicted"/>
<evidence type="ECO:0000313" key="1">
    <source>
        <dbReference type="EMBL" id="GBO33390.1"/>
    </source>
</evidence>
<gene>
    <name evidence="1" type="ORF">AVEN_111550_1</name>
</gene>
<dbReference type="AlphaFoldDB" id="A0A4Y2WB34"/>
<comment type="caution">
    <text evidence="1">The sequence shown here is derived from an EMBL/GenBank/DDBJ whole genome shotgun (WGS) entry which is preliminary data.</text>
</comment>
<evidence type="ECO:0008006" key="3">
    <source>
        <dbReference type="Google" id="ProtNLM"/>
    </source>
</evidence>
<protein>
    <recommendedName>
        <fullName evidence="3">Reverse transcriptase domain-containing protein</fullName>
    </recommendedName>
</protein>
<evidence type="ECO:0000313" key="2">
    <source>
        <dbReference type="Proteomes" id="UP000499080"/>
    </source>
</evidence>
<dbReference type="Proteomes" id="UP000499080">
    <property type="component" value="Unassembled WGS sequence"/>
</dbReference>
<reference evidence="1 2" key="1">
    <citation type="journal article" date="2019" name="Sci. Rep.">
        <title>Orb-weaving spider Araneus ventricosus genome elucidates the spidroin gene catalogue.</title>
        <authorList>
            <person name="Kono N."/>
            <person name="Nakamura H."/>
            <person name="Ohtoshi R."/>
            <person name="Moran D.A.P."/>
            <person name="Shinohara A."/>
            <person name="Yoshida Y."/>
            <person name="Fujiwara M."/>
            <person name="Mori M."/>
            <person name="Tomita M."/>
            <person name="Arakawa K."/>
        </authorList>
    </citation>
    <scope>NUCLEOTIDE SEQUENCE [LARGE SCALE GENOMIC DNA]</scope>
</reference>
<name>A0A4Y2WB34_ARAVE</name>
<dbReference type="EMBL" id="BGPR01056953">
    <property type="protein sequence ID" value="GBO33390.1"/>
    <property type="molecule type" value="Genomic_DNA"/>
</dbReference>